<dbReference type="RefSeq" id="WP_084755538.1">
    <property type="nucleotide sequence ID" value="NZ_CALGVN010000041.1"/>
</dbReference>
<dbReference type="PANTHER" id="PTHR30055">
    <property type="entry name" value="HTH-TYPE TRANSCRIPTIONAL REGULATOR RUTR"/>
    <property type="match status" value="1"/>
</dbReference>
<dbReference type="Pfam" id="PF00440">
    <property type="entry name" value="TetR_N"/>
    <property type="match status" value="1"/>
</dbReference>
<dbReference type="OrthoDB" id="5112469at2"/>
<accession>A0A1M6XPD2</accession>
<dbReference type="InterPro" id="IPR001647">
    <property type="entry name" value="HTH_TetR"/>
</dbReference>
<dbReference type="PANTHER" id="PTHR30055:SF234">
    <property type="entry name" value="HTH-TYPE TRANSCRIPTIONAL REGULATOR BETI"/>
    <property type="match status" value="1"/>
</dbReference>
<dbReference type="InterPro" id="IPR050109">
    <property type="entry name" value="HTH-type_TetR-like_transc_reg"/>
</dbReference>
<reference evidence="7 8" key="1">
    <citation type="submission" date="2016-11" db="EMBL/GenBank/DDBJ databases">
        <authorList>
            <person name="Jaros S."/>
            <person name="Januszkiewicz K."/>
            <person name="Wedrychowicz H."/>
        </authorList>
    </citation>
    <scope>NUCLEOTIDE SEQUENCE [LARGE SCALE GENOMIC DNA]</scope>
    <source>
        <strain evidence="7 8">DSM 43832</strain>
    </source>
</reference>
<evidence type="ECO:0000313" key="8">
    <source>
        <dbReference type="Proteomes" id="UP000184363"/>
    </source>
</evidence>
<feature type="DNA-binding region" description="H-T-H motif" evidence="4">
    <location>
        <begin position="53"/>
        <end position="72"/>
    </location>
</feature>
<evidence type="ECO:0000259" key="6">
    <source>
        <dbReference type="PROSITE" id="PS50977"/>
    </source>
</evidence>
<evidence type="ECO:0000256" key="4">
    <source>
        <dbReference type="PROSITE-ProRule" id="PRU00335"/>
    </source>
</evidence>
<evidence type="ECO:0000256" key="2">
    <source>
        <dbReference type="ARBA" id="ARBA00023125"/>
    </source>
</evidence>
<keyword evidence="3" id="KW-0804">Transcription</keyword>
<dbReference type="EMBL" id="FRAP01000017">
    <property type="protein sequence ID" value="SHL07831.1"/>
    <property type="molecule type" value="Genomic_DNA"/>
</dbReference>
<dbReference type="STRING" id="1848.SAMN05443637_117126"/>
<gene>
    <name evidence="7" type="ORF">SAMN05443637_117126</name>
</gene>
<evidence type="ECO:0000256" key="1">
    <source>
        <dbReference type="ARBA" id="ARBA00023015"/>
    </source>
</evidence>
<organism evidence="7 8">
    <name type="scientific">Pseudonocardia thermophila</name>
    <dbReference type="NCBI Taxonomy" id="1848"/>
    <lineage>
        <taxon>Bacteria</taxon>
        <taxon>Bacillati</taxon>
        <taxon>Actinomycetota</taxon>
        <taxon>Actinomycetes</taxon>
        <taxon>Pseudonocardiales</taxon>
        <taxon>Pseudonocardiaceae</taxon>
        <taxon>Pseudonocardia</taxon>
    </lineage>
</organism>
<name>A0A1M6XPD2_PSETH</name>
<keyword evidence="1" id="KW-0805">Transcription regulation</keyword>
<dbReference type="PRINTS" id="PR00455">
    <property type="entry name" value="HTHTETR"/>
</dbReference>
<evidence type="ECO:0000313" key="7">
    <source>
        <dbReference type="EMBL" id="SHL07831.1"/>
    </source>
</evidence>
<proteinExistence type="predicted"/>
<dbReference type="AlphaFoldDB" id="A0A1M6XPD2"/>
<dbReference type="Proteomes" id="UP000184363">
    <property type="component" value="Unassembled WGS sequence"/>
</dbReference>
<dbReference type="PROSITE" id="PS50977">
    <property type="entry name" value="HTH_TETR_2"/>
    <property type="match status" value="1"/>
</dbReference>
<evidence type="ECO:0000256" key="5">
    <source>
        <dbReference type="SAM" id="MobiDB-lite"/>
    </source>
</evidence>
<feature type="region of interest" description="Disordered" evidence="5">
    <location>
        <begin position="1"/>
        <end position="25"/>
    </location>
</feature>
<evidence type="ECO:0000256" key="3">
    <source>
        <dbReference type="ARBA" id="ARBA00023163"/>
    </source>
</evidence>
<feature type="domain" description="HTH tetR-type" evidence="6">
    <location>
        <begin position="30"/>
        <end position="90"/>
    </location>
</feature>
<keyword evidence="8" id="KW-1185">Reference proteome</keyword>
<keyword evidence="2 4" id="KW-0238">DNA-binding</keyword>
<dbReference type="InterPro" id="IPR009057">
    <property type="entry name" value="Homeodomain-like_sf"/>
</dbReference>
<dbReference type="GO" id="GO:0003700">
    <property type="term" value="F:DNA-binding transcription factor activity"/>
    <property type="evidence" value="ECO:0007669"/>
    <property type="project" value="TreeGrafter"/>
</dbReference>
<sequence>MAGKDSPAAAIAGAKKNSPYPRSVREEQQLITRRRLLDAALGAFEANGYHGASVEEIVSAAGVTRSTFYLHFKNKAEVLQVLTDSVQDSVAELYAGLDAEISGDTADIRPAVRQWLDKAIGWYSERAHQIIAAVWQELSVGADAEGARGITVDEHLPRYLALWPESERGAVRTRVILLSHLLSRAVLLSRRGALPADESVVLETLADLWTAGLARPQAGGALTGHDQS</sequence>
<dbReference type="GO" id="GO:0000976">
    <property type="term" value="F:transcription cis-regulatory region binding"/>
    <property type="evidence" value="ECO:0007669"/>
    <property type="project" value="TreeGrafter"/>
</dbReference>
<dbReference type="SUPFAM" id="SSF46689">
    <property type="entry name" value="Homeodomain-like"/>
    <property type="match status" value="1"/>
</dbReference>
<dbReference type="Gene3D" id="1.10.357.10">
    <property type="entry name" value="Tetracycline Repressor, domain 2"/>
    <property type="match status" value="1"/>
</dbReference>
<protein>
    <submittedName>
        <fullName evidence="7">Transcriptional regulator, TetR family</fullName>
    </submittedName>
</protein>